<sequence length="247" mass="27913">MQYNVTCNKCNRTFTITADGGESLQCTCPYCGQSLFVNLPSQVSPVSPVAQQPINDQHDSGNQNSTQKILLTILIVLIVGGLAVFGFIYWQNEKEAAQMELQAQRKAHSDSLMQVRAQMEAQEEAVQKQNEKRKGICSFLTSFYQKAVLVDDADANFYSRYLTDYCRRIVFGVPDGYDADVDESTMWWGAFGNTATEPDLSQLLRNLTVVPIDDNWYKVRLSQDGETEYRQVKVLSQDGHILIDDIR</sequence>
<dbReference type="AlphaFoldDB" id="A0A2K9HC87"/>
<dbReference type="KEGG" id="pje:CRM71_12840"/>
<dbReference type="GeneID" id="94030241"/>
<dbReference type="EMBL" id="FZNZ01000010">
    <property type="protein sequence ID" value="SNR78073.1"/>
    <property type="molecule type" value="Genomic_DNA"/>
</dbReference>
<evidence type="ECO:0000313" key="2">
    <source>
        <dbReference type="Proteomes" id="UP000198427"/>
    </source>
</evidence>
<evidence type="ECO:0000313" key="1">
    <source>
        <dbReference type="EMBL" id="SNR78073.1"/>
    </source>
</evidence>
<comment type="caution">
    <text evidence="1">The sequence shown here is derived from an EMBL/GenBank/DDBJ whole genome shotgun (WGS) entry which is preliminary data.</text>
</comment>
<reference evidence="1 2" key="1">
    <citation type="submission" date="2017-06" db="EMBL/GenBank/DDBJ databases">
        <authorList>
            <person name="Varghese N."/>
            <person name="Submissions S."/>
        </authorList>
    </citation>
    <scope>NUCLEOTIDE SEQUENCE [LARGE SCALE GENOMIC DNA]</scope>
    <source>
        <strain evidence="1 2">DSM 26989</strain>
    </source>
</reference>
<organism evidence="1 2">
    <name type="scientific">Prevotella jejuni</name>
    <dbReference type="NCBI Taxonomy" id="1177574"/>
    <lineage>
        <taxon>Bacteria</taxon>
        <taxon>Pseudomonadati</taxon>
        <taxon>Bacteroidota</taxon>
        <taxon>Bacteroidia</taxon>
        <taxon>Bacteroidales</taxon>
        <taxon>Prevotellaceae</taxon>
        <taxon>Prevotella</taxon>
    </lineage>
</organism>
<name>A0A2K9HC87_9BACT</name>
<gene>
    <name evidence="1" type="ORF">SAMN06265364_11041</name>
</gene>
<dbReference type="OrthoDB" id="1082716at2"/>
<protein>
    <submittedName>
        <fullName evidence="1">Uncharacterized protein</fullName>
    </submittedName>
</protein>
<accession>A0A2K9HC87</accession>
<proteinExistence type="predicted"/>
<dbReference type="RefSeq" id="WP_089365944.1">
    <property type="nucleotide sequence ID" value="NZ_CP023864.1"/>
</dbReference>
<dbReference type="Proteomes" id="UP000198427">
    <property type="component" value="Unassembled WGS sequence"/>
</dbReference>
<keyword evidence="2" id="KW-1185">Reference proteome</keyword>
<dbReference type="Gene3D" id="3.10.450.50">
    <property type="match status" value="1"/>
</dbReference>